<sequence>MRLDTIFNWTFLLPVSTALSISSHLSTETTLQCSTLYNTSSPSTPLPTLIASVALTTELIPVILHNYTTSTVTRTPKPFETLFSVLATKTKTVEKQAVNGTLGVEVTKFRTSTFWHHVTTTRTVTKERLLTSRTTVWVETPTGFVGVRDSASASAAQDTQTPQTTPSISRRVRRERPQSSASTSSSRKAPLQKPTKERYAVSVNCERQIRIHTTETLLLTASKMATVTAKQETKYTNRTVYGTITSTILAKGSSTSAPTESSLESSSGPASGYGYSISSTESLSSSSWSLTSKRQVESTPTPILAYTPSLSPSLLDDAQTIVTNTNTVTKTPYTITFTWTATATSTLTQTLHATTTVTSHAACATGNLLGQTSNNRRINGVSLPEGLSAEIVSVESMRKVTAALCCEECISRQRCLWSVWEASGQHLGSCYLVLVNDNAPAISAGGKKQKEAGGKTTQEQKGTFGYNALNGEVRYVISNGLCGVLLES</sequence>
<dbReference type="Proteomes" id="UP000027730">
    <property type="component" value="Unassembled WGS sequence"/>
</dbReference>
<dbReference type="AlphaFoldDB" id="A0A074W728"/>
<gene>
    <name evidence="3" type="ORF">M436DRAFT_57094</name>
</gene>
<dbReference type="EMBL" id="KL584724">
    <property type="protein sequence ID" value="KEQ68935.1"/>
    <property type="molecule type" value="Genomic_DNA"/>
</dbReference>
<evidence type="ECO:0008006" key="5">
    <source>
        <dbReference type="Google" id="ProtNLM"/>
    </source>
</evidence>
<dbReference type="RefSeq" id="XP_013423124.1">
    <property type="nucleotide sequence ID" value="XM_013567670.1"/>
</dbReference>
<dbReference type="OrthoDB" id="3944756at2759"/>
<proteinExistence type="predicted"/>
<organism evidence="3 4">
    <name type="scientific">Aureobasidium namibiae CBS 147.97</name>
    <dbReference type="NCBI Taxonomy" id="1043004"/>
    <lineage>
        <taxon>Eukaryota</taxon>
        <taxon>Fungi</taxon>
        <taxon>Dikarya</taxon>
        <taxon>Ascomycota</taxon>
        <taxon>Pezizomycotina</taxon>
        <taxon>Dothideomycetes</taxon>
        <taxon>Dothideomycetidae</taxon>
        <taxon>Dothideales</taxon>
        <taxon>Saccotheciaceae</taxon>
        <taxon>Aureobasidium</taxon>
    </lineage>
</organism>
<dbReference type="HOGENOM" id="CLU_558934_0_0_1"/>
<keyword evidence="4" id="KW-1185">Reference proteome</keyword>
<feature type="signal peptide" evidence="2">
    <location>
        <begin position="1"/>
        <end position="18"/>
    </location>
</feature>
<name>A0A074W728_9PEZI</name>
<reference evidence="3 4" key="1">
    <citation type="journal article" date="2014" name="BMC Genomics">
        <title>Genome sequencing of four Aureobasidium pullulans varieties: biotechnological potential, stress tolerance, and description of new species.</title>
        <authorList>
            <person name="Gostin Ar C."/>
            <person name="Ohm R.A."/>
            <person name="Kogej T."/>
            <person name="Sonjak S."/>
            <person name="Turk M."/>
            <person name="Zajc J."/>
            <person name="Zalar P."/>
            <person name="Grube M."/>
            <person name="Sun H."/>
            <person name="Han J."/>
            <person name="Sharma A."/>
            <person name="Chiniquy J."/>
            <person name="Ngan C.Y."/>
            <person name="Lipzen A."/>
            <person name="Barry K."/>
            <person name="Grigoriev I.V."/>
            <person name="Gunde-Cimerman N."/>
        </authorList>
    </citation>
    <scope>NUCLEOTIDE SEQUENCE [LARGE SCALE GENOMIC DNA]</scope>
    <source>
        <strain evidence="3 4">CBS 147.97</strain>
    </source>
</reference>
<feature type="region of interest" description="Disordered" evidence="1">
    <location>
        <begin position="251"/>
        <end position="271"/>
    </location>
</feature>
<evidence type="ECO:0000313" key="3">
    <source>
        <dbReference type="EMBL" id="KEQ68935.1"/>
    </source>
</evidence>
<feature type="chain" id="PRO_5001701231" description="Apple domain-containing protein" evidence="2">
    <location>
        <begin position="19"/>
        <end position="488"/>
    </location>
</feature>
<evidence type="ECO:0000256" key="1">
    <source>
        <dbReference type="SAM" id="MobiDB-lite"/>
    </source>
</evidence>
<keyword evidence="2" id="KW-0732">Signal</keyword>
<dbReference type="GeneID" id="25412428"/>
<feature type="compositionally biased region" description="Low complexity" evidence="1">
    <location>
        <begin position="252"/>
        <end position="271"/>
    </location>
</feature>
<evidence type="ECO:0000256" key="2">
    <source>
        <dbReference type="SAM" id="SignalP"/>
    </source>
</evidence>
<feature type="compositionally biased region" description="Low complexity" evidence="1">
    <location>
        <begin position="149"/>
        <end position="167"/>
    </location>
</feature>
<protein>
    <recommendedName>
        <fullName evidence="5">Apple domain-containing protein</fullName>
    </recommendedName>
</protein>
<accession>A0A074W728</accession>
<evidence type="ECO:0000313" key="4">
    <source>
        <dbReference type="Proteomes" id="UP000027730"/>
    </source>
</evidence>
<dbReference type="STRING" id="1043004.A0A074W728"/>
<feature type="region of interest" description="Disordered" evidence="1">
    <location>
        <begin position="149"/>
        <end position="199"/>
    </location>
</feature>